<comment type="similarity">
    <text evidence="1">Belongs to the ependymin family.</text>
</comment>
<dbReference type="FunCoup" id="A0A665THC6">
    <property type="interactions" value="6"/>
</dbReference>
<protein>
    <submittedName>
        <fullName evidence="3">Ependymin-like</fullName>
    </submittedName>
</protein>
<dbReference type="Proteomes" id="UP000472264">
    <property type="component" value="Chromosome 18"/>
</dbReference>
<dbReference type="CTD" id="100302470"/>
<evidence type="ECO:0000313" key="4">
    <source>
        <dbReference type="Proteomes" id="UP000472264"/>
    </source>
</evidence>
<name>A0A665THC6_ECHNA</name>
<dbReference type="GO" id="GO:0007160">
    <property type="term" value="P:cell-matrix adhesion"/>
    <property type="evidence" value="ECO:0007669"/>
    <property type="project" value="InterPro"/>
</dbReference>
<dbReference type="Ensembl" id="ENSENLT00000005688.1">
    <property type="protein sequence ID" value="ENSENLP00000005422.1"/>
    <property type="gene ID" value="ENSENLG00000002651.1"/>
</dbReference>
<dbReference type="GO" id="GO:0005509">
    <property type="term" value="F:calcium ion binding"/>
    <property type="evidence" value="ECO:0007669"/>
    <property type="project" value="InterPro"/>
</dbReference>
<dbReference type="PANTHER" id="PTHR10697">
    <property type="entry name" value="MAMMALIAN EPENDYMIN-RELATED PROTEIN 1"/>
    <property type="match status" value="1"/>
</dbReference>
<dbReference type="Pfam" id="PF00811">
    <property type="entry name" value="Ependymin"/>
    <property type="match status" value="1"/>
</dbReference>
<keyword evidence="2" id="KW-0732">Signal</keyword>
<feature type="signal peptide" evidence="2">
    <location>
        <begin position="1"/>
        <end position="16"/>
    </location>
</feature>
<sequence>MKLLIVLTCFLVGCLAHKPLPCTSPPLLTGSFSVSSQNEKLWAYSPYIYDALGQRLRIKEIGTYNNKSFSYDALLLFRENAIYQIFKNNRTCKKSPFKADFQPLGVPNSASLLGQFVLGSSSGPGEGLLVNSWTGKLPDIGVEYLYTFTEFGCIPVSTVYHTVDYGWMLTSFFNNVIGITDPSQLNPPDFCLNAKMEESTAELKNFITLFLGIK</sequence>
<gene>
    <name evidence="3" type="primary">LOC115058938</name>
</gene>
<dbReference type="InterPro" id="IPR001299">
    <property type="entry name" value="Ependymin"/>
</dbReference>
<dbReference type="InParanoid" id="A0A665THC6"/>
<dbReference type="GO" id="GO:0005764">
    <property type="term" value="C:lysosome"/>
    <property type="evidence" value="ECO:0007669"/>
    <property type="project" value="TreeGrafter"/>
</dbReference>
<proteinExistence type="inferred from homology"/>
<dbReference type="OMA" id="LNPPEFC"/>
<dbReference type="SMART" id="SM00026">
    <property type="entry name" value="EPEND"/>
    <property type="match status" value="1"/>
</dbReference>
<feature type="chain" id="PRO_5025517381" evidence="2">
    <location>
        <begin position="17"/>
        <end position="214"/>
    </location>
</feature>
<dbReference type="OrthoDB" id="9942506at2759"/>
<evidence type="ECO:0000313" key="3">
    <source>
        <dbReference type="Ensembl" id="ENSENLP00000005422.1"/>
    </source>
</evidence>
<dbReference type="GeneID" id="115058938"/>
<reference evidence="3" key="3">
    <citation type="submission" date="2025-09" db="UniProtKB">
        <authorList>
            <consortium name="Ensembl"/>
        </authorList>
    </citation>
    <scope>IDENTIFICATION</scope>
</reference>
<accession>A0A665THC6</accession>
<dbReference type="RefSeq" id="XP_029382364.1">
    <property type="nucleotide sequence ID" value="XM_029526504.1"/>
</dbReference>
<keyword evidence="4" id="KW-1185">Reference proteome</keyword>
<evidence type="ECO:0000256" key="2">
    <source>
        <dbReference type="SAM" id="SignalP"/>
    </source>
</evidence>
<dbReference type="AlphaFoldDB" id="A0A665THC6"/>
<dbReference type="PANTHER" id="PTHR10697:SF5">
    <property type="entry name" value="EPENDYMIN-RELATED"/>
    <property type="match status" value="1"/>
</dbReference>
<dbReference type="PRINTS" id="PR00317">
    <property type="entry name" value="EPENDYMIN"/>
</dbReference>
<organism evidence="3 4">
    <name type="scientific">Echeneis naucrates</name>
    <name type="common">Live sharksucker</name>
    <dbReference type="NCBI Taxonomy" id="173247"/>
    <lineage>
        <taxon>Eukaryota</taxon>
        <taxon>Metazoa</taxon>
        <taxon>Chordata</taxon>
        <taxon>Craniata</taxon>
        <taxon>Vertebrata</taxon>
        <taxon>Euteleostomi</taxon>
        <taxon>Actinopterygii</taxon>
        <taxon>Neopterygii</taxon>
        <taxon>Teleostei</taxon>
        <taxon>Neoteleostei</taxon>
        <taxon>Acanthomorphata</taxon>
        <taxon>Carangaria</taxon>
        <taxon>Carangiformes</taxon>
        <taxon>Echeneidae</taxon>
        <taxon>Echeneis</taxon>
    </lineage>
</organism>
<evidence type="ECO:0000256" key="1">
    <source>
        <dbReference type="ARBA" id="ARBA00010771"/>
    </source>
</evidence>
<dbReference type="GO" id="GO:0005576">
    <property type="term" value="C:extracellular region"/>
    <property type="evidence" value="ECO:0007669"/>
    <property type="project" value="InterPro"/>
</dbReference>
<reference evidence="3" key="2">
    <citation type="submission" date="2025-08" db="UniProtKB">
        <authorList>
            <consortium name="Ensembl"/>
        </authorList>
    </citation>
    <scope>IDENTIFICATION</scope>
</reference>
<reference evidence="3" key="1">
    <citation type="submission" date="2021-04" db="EMBL/GenBank/DDBJ databases">
        <authorList>
            <consortium name="Wellcome Sanger Institute Data Sharing"/>
        </authorList>
    </citation>
    <scope>NUCLEOTIDE SEQUENCE [LARGE SCALE GENOMIC DNA]</scope>
</reference>